<dbReference type="EMBL" id="JAAPAO010000092">
    <property type="protein sequence ID" value="KAF4673047.1"/>
    <property type="molecule type" value="Genomic_DNA"/>
</dbReference>
<gene>
    <name evidence="2" type="primary">IAH1</name>
    <name evidence="2" type="ORF">FOL47_011056</name>
</gene>
<dbReference type="Pfam" id="PF13472">
    <property type="entry name" value="Lipase_GDSL_2"/>
    <property type="match status" value="1"/>
</dbReference>
<name>A0A7J6MNX8_PERCH</name>
<feature type="domain" description="SGNH hydrolase-type esterase" evidence="1">
    <location>
        <begin position="369"/>
        <end position="563"/>
    </location>
</feature>
<dbReference type="CDD" id="cd01838">
    <property type="entry name" value="Isoamyl_acetate_hydrolase_like"/>
    <property type="match status" value="1"/>
</dbReference>
<dbReference type="Proteomes" id="UP000591131">
    <property type="component" value="Unassembled WGS sequence"/>
</dbReference>
<dbReference type="InterPro" id="IPR045136">
    <property type="entry name" value="Iah1-like"/>
</dbReference>
<dbReference type="InterPro" id="IPR013830">
    <property type="entry name" value="SGNH_hydro"/>
</dbReference>
<proteinExistence type="predicted"/>
<protein>
    <submittedName>
        <fullName evidence="2">Isoamyl acetate-hydrolyzing esterase</fullName>
    </submittedName>
</protein>
<dbReference type="AlphaFoldDB" id="A0A7J6MNX8"/>
<keyword evidence="3" id="KW-1185">Reference proteome</keyword>
<comment type="caution">
    <text evidence="2">The sequence shown here is derived from an EMBL/GenBank/DDBJ whole genome shotgun (WGS) entry which is preliminary data.</text>
</comment>
<dbReference type="PANTHER" id="PTHR14209">
    <property type="entry name" value="ISOAMYL ACETATE-HYDROLYZING ESTERASE 1"/>
    <property type="match status" value="1"/>
</dbReference>
<dbReference type="InterPro" id="IPR036514">
    <property type="entry name" value="SGNH_hydro_sf"/>
</dbReference>
<reference evidence="2 3" key="1">
    <citation type="submission" date="2020-04" db="EMBL/GenBank/DDBJ databases">
        <title>Perkinsus chesapeaki whole genome sequence.</title>
        <authorList>
            <person name="Bogema D.R."/>
        </authorList>
    </citation>
    <scope>NUCLEOTIDE SEQUENCE [LARGE SCALE GENOMIC DNA]</scope>
    <source>
        <strain evidence="2">ATCC PRA-425</strain>
    </source>
</reference>
<dbReference type="SUPFAM" id="SSF52266">
    <property type="entry name" value="SGNH hydrolase"/>
    <property type="match status" value="1"/>
</dbReference>
<evidence type="ECO:0000313" key="2">
    <source>
        <dbReference type="EMBL" id="KAF4673047.1"/>
    </source>
</evidence>
<dbReference type="Gene3D" id="3.40.50.1110">
    <property type="entry name" value="SGNH hydrolase"/>
    <property type="match status" value="1"/>
</dbReference>
<evidence type="ECO:0000313" key="3">
    <source>
        <dbReference type="Proteomes" id="UP000591131"/>
    </source>
</evidence>
<dbReference type="OrthoDB" id="671439at2759"/>
<sequence>MRMICFSKSLSRSASQSLQLIRHFSAEAAVEKHPSHLDSVTVQRPSVITRPDDDPMAAFKSVSLFYGLGSYEASSSSNATWESGEFDVDSTPIAAHRAAGGGFKISDDDLVALVEEVINTEASSASGRAFHMHLGHCLGAAIESDSDAAVTRVLSFLESRAPLHPTLAALLLVRILTSEAPLDHKALLEASATCAGDREDELTVVDAYRMRLAVLSSPLSTDFLRDSVDSSTMSLSFINFINHIVRGSAQASREAAMRVHEEGGASRDIYDISELITKPQLYPPEANEDIQWGFYTGTPTGSEFTDVGSLFFPAAHLASKTLYEPSDRFHYLNDKVTPRWIQQLRHAVAWQNGYKVKMTPLSEWVMKGGDSITQQGFTGVDAWAGLLADRYQRRADIINRGYSGYNTPMTLEVSRHIFKKDSPHLAGGELLLVVIFLGANDAQLEGIPNSSGSPSKHVPLDEYRRSLDDLVKLAKPYASRIILVTPPPVDADAIVADGKARFGAVAPDQPNRKLEVTQEYAKAAKEVGIKNEVPVLDTFTAMQQEVNWQSFLRDGLHFSPTGNWWFYESLVNTIKDNYPDIVVEAGPDGVSYGNSSSRSLLKAEMPWHEQFPDTL</sequence>
<organism evidence="2 3">
    <name type="scientific">Perkinsus chesapeaki</name>
    <name type="common">Clam parasite</name>
    <name type="synonym">Perkinsus andrewsi</name>
    <dbReference type="NCBI Taxonomy" id="330153"/>
    <lineage>
        <taxon>Eukaryota</taxon>
        <taxon>Sar</taxon>
        <taxon>Alveolata</taxon>
        <taxon>Perkinsozoa</taxon>
        <taxon>Perkinsea</taxon>
        <taxon>Perkinsida</taxon>
        <taxon>Perkinsidae</taxon>
        <taxon>Perkinsus</taxon>
    </lineage>
</organism>
<dbReference type="PANTHER" id="PTHR14209:SF19">
    <property type="entry name" value="ISOAMYL ACETATE-HYDROLYZING ESTERASE 1 HOMOLOG"/>
    <property type="match status" value="1"/>
</dbReference>
<accession>A0A7J6MNX8</accession>
<evidence type="ECO:0000259" key="1">
    <source>
        <dbReference type="Pfam" id="PF13472"/>
    </source>
</evidence>